<gene>
    <name evidence="2" type="ordered locus">EFER_2797</name>
</gene>
<evidence type="ECO:0000256" key="1">
    <source>
        <dbReference type="SAM" id="Phobius"/>
    </source>
</evidence>
<dbReference type="EMBL" id="CU928158">
    <property type="protein sequence ID" value="CAQ90291.1"/>
    <property type="molecule type" value="Genomic_DNA"/>
</dbReference>
<protein>
    <submittedName>
        <fullName evidence="2">Uncharacterized protein</fullName>
    </submittedName>
</protein>
<feature type="transmembrane region" description="Helical" evidence="1">
    <location>
        <begin position="6"/>
        <end position="31"/>
    </location>
</feature>
<keyword evidence="1" id="KW-1133">Transmembrane helix</keyword>
<name>B7LP75_ESCF3</name>
<keyword evidence="3" id="KW-1185">Reference proteome</keyword>
<accession>B7LP75</accession>
<feature type="transmembrane region" description="Helical" evidence="1">
    <location>
        <begin position="43"/>
        <end position="61"/>
    </location>
</feature>
<dbReference type="HOGENOM" id="CLU_2920095_0_0_6"/>
<dbReference type="Proteomes" id="UP000000745">
    <property type="component" value="Chromosome"/>
</dbReference>
<keyword evidence="1" id="KW-0812">Transmembrane</keyword>
<keyword evidence="1" id="KW-0472">Membrane</keyword>
<dbReference type="AlphaFoldDB" id="B7LP75"/>
<evidence type="ECO:0000313" key="3">
    <source>
        <dbReference type="Proteomes" id="UP000000745"/>
    </source>
</evidence>
<evidence type="ECO:0000313" key="2">
    <source>
        <dbReference type="EMBL" id="CAQ90291.1"/>
    </source>
</evidence>
<dbReference type="KEGG" id="efe:EFER_2797"/>
<proteinExistence type="predicted"/>
<sequence length="62" mass="7079">MMDRSFWILLSELPSSTTAFILLAGVIYTLARKGCFPSLSQRQFFYLIMTFTMITGCKILFG</sequence>
<organism evidence="2 3">
    <name type="scientific">Escherichia fergusonii (strain ATCC 35469 / DSM 13698 / CCUG 18766 / IAM 14443 / JCM 21226 / LMG 7866 / NBRC 102419 / NCTC 12128 / CDC 0568-73)</name>
    <dbReference type="NCBI Taxonomy" id="585054"/>
    <lineage>
        <taxon>Bacteria</taxon>
        <taxon>Pseudomonadati</taxon>
        <taxon>Pseudomonadota</taxon>
        <taxon>Gammaproteobacteria</taxon>
        <taxon>Enterobacterales</taxon>
        <taxon>Enterobacteriaceae</taxon>
        <taxon>Escherichia</taxon>
    </lineage>
</organism>
<reference evidence="3" key="1">
    <citation type="journal article" date="2009" name="PLoS Genet.">
        <title>Organised genome dynamics in the Escherichia coli species results in highly diverse adaptive paths.</title>
        <authorList>
            <person name="Touchon M."/>
            <person name="Hoede C."/>
            <person name="Tenaillon O."/>
            <person name="Barbe V."/>
            <person name="Baeriswyl S."/>
            <person name="Bidet P."/>
            <person name="Bingen E."/>
            <person name="Bonacorsi S."/>
            <person name="Bouchier C."/>
            <person name="Bouvet O."/>
            <person name="Calteau A."/>
            <person name="Chiapello H."/>
            <person name="Clermont O."/>
            <person name="Cruveiller S."/>
            <person name="Danchin A."/>
            <person name="Diard M."/>
            <person name="Dossat C."/>
            <person name="Karoui M.E."/>
            <person name="Frapy E."/>
            <person name="Garry L."/>
            <person name="Ghigo J.M."/>
            <person name="Gilles A.M."/>
            <person name="Johnson J."/>
            <person name="Le Bouguenec C."/>
            <person name="Lescat M."/>
            <person name="Mangenot S."/>
            <person name="Martinez-Jehanne V."/>
            <person name="Matic I."/>
            <person name="Nassif X."/>
            <person name="Oztas S."/>
            <person name="Petit M.A."/>
            <person name="Pichon C."/>
            <person name="Rouy Z."/>
            <person name="Ruf C.S."/>
            <person name="Schneider D."/>
            <person name="Tourret J."/>
            <person name="Vacherie B."/>
            <person name="Vallenet D."/>
            <person name="Medigue C."/>
            <person name="Rocha E.P.C."/>
            <person name="Denamur E."/>
        </authorList>
    </citation>
    <scope>NUCLEOTIDE SEQUENCE [LARGE SCALE GENOMIC DNA]</scope>
    <source>
        <strain evidence="3">ATCC 35469 / DSM 13698 / BCRC 15582 / CCUG 18766 / IAM 14443 / JCM 21226 / LMG 7866 / NBRC 102419 / NCTC 12128 / CDC 0568-73</strain>
    </source>
</reference>